<evidence type="ECO:0000313" key="2">
    <source>
        <dbReference type="Proteomes" id="UP001324115"/>
    </source>
</evidence>
<protein>
    <submittedName>
        <fullName evidence="1">Uncharacterized protein</fullName>
    </submittedName>
</protein>
<accession>A0AAN7IEF3</accession>
<evidence type="ECO:0000313" key="1">
    <source>
        <dbReference type="EMBL" id="KAK4572204.1"/>
    </source>
</evidence>
<proteinExistence type="predicted"/>
<keyword evidence="2" id="KW-1185">Reference proteome</keyword>
<dbReference type="EMBL" id="JAXUIC010000009">
    <property type="protein sequence ID" value="KAK4572204.1"/>
    <property type="molecule type" value="Genomic_DNA"/>
</dbReference>
<comment type="caution">
    <text evidence="1">The sequence shown here is derived from an EMBL/GenBank/DDBJ whole genome shotgun (WGS) entry which is preliminary data.</text>
</comment>
<name>A0AAN7IEF3_QUERU</name>
<gene>
    <name evidence="1" type="ORF">RGQ29_030579</name>
</gene>
<sequence length="137" mass="15486">MDRGVNMVSINGGLLMAPPHLTIKNLYLKGVAEMYEKWCICYCGPQVHCGFSHLQYASLKISNLMEDISASTFSSVATKMPLSLPTYYCHPLKLKPPLPKGLHWFWSSQFVLVLVISGSQYLFKDSSFHRVSISWLI</sequence>
<reference evidence="1 2" key="1">
    <citation type="journal article" date="2023" name="G3 (Bethesda)">
        <title>A haplotype-resolved chromosome-scale genome for Quercus rubra L. provides insights into the genetics of adaptive traits for red oak species.</title>
        <authorList>
            <person name="Kapoor B."/>
            <person name="Jenkins J."/>
            <person name="Schmutz J."/>
            <person name="Zhebentyayeva T."/>
            <person name="Kuelheim C."/>
            <person name="Coggeshall M."/>
            <person name="Heim C."/>
            <person name="Lasky J.R."/>
            <person name="Leites L."/>
            <person name="Islam-Faridi N."/>
            <person name="Romero-Severson J."/>
            <person name="DeLeo V.L."/>
            <person name="Lucas S.M."/>
            <person name="Lazic D."/>
            <person name="Gailing O."/>
            <person name="Carlson J."/>
            <person name="Staton M."/>
        </authorList>
    </citation>
    <scope>NUCLEOTIDE SEQUENCE [LARGE SCALE GENOMIC DNA]</scope>
    <source>
        <strain evidence="1">Pseudo-F2</strain>
    </source>
</reference>
<dbReference type="AlphaFoldDB" id="A0AAN7IEF3"/>
<dbReference type="Proteomes" id="UP001324115">
    <property type="component" value="Unassembled WGS sequence"/>
</dbReference>
<organism evidence="1 2">
    <name type="scientific">Quercus rubra</name>
    <name type="common">Northern red oak</name>
    <name type="synonym">Quercus borealis</name>
    <dbReference type="NCBI Taxonomy" id="3512"/>
    <lineage>
        <taxon>Eukaryota</taxon>
        <taxon>Viridiplantae</taxon>
        <taxon>Streptophyta</taxon>
        <taxon>Embryophyta</taxon>
        <taxon>Tracheophyta</taxon>
        <taxon>Spermatophyta</taxon>
        <taxon>Magnoliopsida</taxon>
        <taxon>eudicotyledons</taxon>
        <taxon>Gunneridae</taxon>
        <taxon>Pentapetalae</taxon>
        <taxon>rosids</taxon>
        <taxon>fabids</taxon>
        <taxon>Fagales</taxon>
        <taxon>Fagaceae</taxon>
        <taxon>Quercus</taxon>
    </lineage>
</organism>